<protein>
    <recommendedName>
        <fullName evidence="3">YheC/YheD family protein</fullName>
    </recommendedName>
</protein>
<dbReference type="EMBL" id="BSSQ01000001">
    <property type="protein sequence ID" value="GLX66214.1"/>
    <property type="molecule type" value="Genomic_DNA"/>
</dbReference>
<name>A0ABQ6G5H4_9BACL</name>
<evidence type="ECO:0000313" key="2">
    <source>
        <dbReference type="Proteomes" id="UP001157114"/>
    </source>
</evidence>
<accession>A0ABQ6G5H4</accession>
<keyword evidence="2" id="KW-1185">Reference proteome</keyword>
<reference evidence="1 2" key="1">
    <citation type="submission" date="2023-03" db="EMBL/GenBank/DDBJ databases">
        <title>Draft genome sequence of the bacteria which degrade cell wall of Tricholomamatutake.</title>
        <authorList>
            <person name="Konishi Y."/>
            <person name="Fukuta Y."/>
            <person name="Shirasaka N."/>
        </authorList>
    </citation>
    <scope>NUCLEOTIDE SEQUENCE [LARGE SCALE GENOMIC DNA]</scope>
    <source>
        <strain evidence="2">mu1</strain>
    </source>
</reference>
<dbReference type="Pfam" id="PF14398">
    <property type="entry name" value="ATPgrasp_YheCD"/>
    <property type="match status" value="1"/>
</dbReference>
<dbReference type="Gene3D" id="3.30.470.20">
    <property type="entry name" value="ATP-grasp fold, B domain"/>
    <property type="match status" value="1"/>
</dbReference>
<organism evidence="1 2">
    <name type="scientific">Paenibacillus glycanilyticus</name>
    <dbReference type="NCBI Taxonomy" id="126569"/>
    <lineage>
        <taxon>Bacteria</taxon>
        <taxon>Bacillati</taxon>
        <taxon>Bacillota</taxon>
        <taxon>Bacilli</taxon>
        <taxon>Bacillales</taxon>
        <taxon>Paenibacillaceae</taxon>
        <taxon>Paenibacillus</taxon>
    </lineage>
</organism>
<gene>
    <name evidence="1" type="ORF">MU1_05580</name>
</gene>
<proteinExistence type="predicted"/>
<dbReference type="InterPro" id="IPR026838">
    <property type="entry name" value="YheC/D"/>
</dbReference>
<dbReference type="Proteomes" id="UP001157114">
    <property type="component" value="Unassembled WGS sequence"/>
</dbReference>
<dbReference type="SUPFAM" id="SSF56059">
    <property type="entry name" value="Glutathione synthetase ATP-binding domain-like"/>
    <property type="match status" value="1"/>
</dbReference>
<sequence length="248" mass="28844">MQKRRGVYNKWAKHVVLYRKASTRSHIPHTLLFSENSLRKMLSLYQMVYVKPNSGSHGVGVMRVEHKNGMYAYQLGAKRYSRLTWKQLIVSLRNKIQGTKYIVQRGIHLARYKQRIYDLRVELQLNEHREWQITGMLARVAQPGMAVTNGAQGAEIYTFNSVIASHGGAELIQSMTAQLNSICIECAHMLKARYPFLNELGFDIALDHQMHPWILEVNTTPESIPFRKLPSKAMYYRIMQLRRLNARR</sequence>
<evidence type="ECO:0000313" key="1">
    <source>
        <dbReference type="EMBL" id="GLX66214.1"/>
    </source>
</evidence>
<evidence type="ECO:0008006" key="3">
    <source>
        <dbReference type="Google" id="ProtNLM"/>
    </source>
</evidence>
<comment type="caution">
    <text evidence="1">The sequence shown here is derived from an EMBL/GenBank/DDBJ whole genome shotgun (WGS) entry which is preliminary data.</text>
</comment>
<dbReference type="RefSeq" id="WP_284236887.1">
    <property type="nucleotide sequence ID" value="NZ_BSSQ01000001.1"/>
</dbReference>